<accession>A0AAE0K9P0</accession>
<dbReference type="AlphaFoldDB" id="A0AAE0K9P0"/>
<sequence>MADQGMNLGSDSSPEAAAFPPLDSEGKEPGQGDEPEPSGLARGLNPEVPAFTAQEGQDYQPTDTQGDYMPSYHNYGVEQTQYLPSQQYRTLGYHPSLPPRPPVAAYLGQAFSGAMQHYHPAQYLHPAPPPPPHYPPQYQYPGAQGTNFGPAAGGFISGAGPSTSSAPVASLAGSGYGAKRRHDSISRSTHNASSQPDEESASGNLLGDAPVPTEGPGGLPLFQPMRMVAKWSSSGGAGRELSSYEKKQRLDLGISQNYMGDPTAASNQSANIPDWESCSFYMTNLPPNINAHLLFKAFRNVGRIFSLHINGPNEIHKTAAGKLVLFSAADAREFFRRYRHHHGTDHLVIQGLKPAVVRDRIKVKESDFPPTHSRVIIISGPPSVVNYDWLLEYFQKRFYFYIDEVIHLVVGQVYNSIEWHFGSYYCQASAAFQAINKELHHLGVMVKYARDPCDHSLPSPPCGTFSGRPLSPAFDPTNPWATMHGGKSPAEGLGSPQPADEKSPSPVPEIAQGPLEEGEEREEATALGSYKANINYAGQDGHGGFGLLHKGRPKYGGGGAGRIYGRTYGGGDVENWEEESEDDGHSYG</sequence>
<protein>
    <recommendedName>
        <fullName evidence="4">RRM domain-containing protein</fullName>
    </recommendedName>
</protein>
<evidence type="ECO:0000256" key="1">
    <source>
        <dbReference type="SAM" id="MobiDB-lite"/>
    </source>
</evidence>
<keyword evidence="3" id="KW-1185">Reference proteome</keyword>
<reference evidence="2" key="1">
    <citation type="journal article" date="2023" name="Mol. Phylogenet. Evol.">
        <title>Genome-scale phylogeny and comparative genomics of the fungal order Sordariales.</title>
        <authorList>
            <person name="Hensen N."/>
            <person name="Bonometti L."/>
            <person name="Westerberg I."/>
            <person name="Brannstrom I.O."/>
            <person name="Guillou S."/>
            <person name="Cros-Aarteil S."/>
            <person name="Calhoun S."/>
            <person name="Haridas S."/>
            <person name="Kuo A."/>
            <person name="Mondo S."/>
            <person name="Pangilinan J."/>
            <person name="Riley R."/>
            <person name="LaButti K."/>
            <person name="Andreopoulos B."/>
            <person name="Lipzen A."/>
            <person name="Chen C."/>
            <person name="Yan M."/>
            <person name="Daum C."/>
            <person name="Ng V."/>
            <person name="Clum A."/>
            <person name="Steindorff A."/>
            <person name="Ohm R.A."/>
            <person name="Martin F."/>
            <person name="Silar P."/>
            <person name="Natvig D.O."/>
            <person name="Lalanne C."/>
            <person name="Gautier V."/>
            <person name="Ament-Velasquez S.L."/>
            <person name="Kruys A."/>
            <person name="Hutchinson M.I."/>
            <person name="Powell A.J."/>
            <person name="Barry K."/>
            <person name="Miller A.N."/>
            <person name="Grigoriev I.V."/>
            <person name="Debuchy R."/>
            <person name="Gladieux P."/>
            <person name="Hiltunen Thoren M."/>
            <person name="Johannesson H."/>
        </authorList>
    </citation>
    <scope>NUCLEOTIDE SEQUENCE</scope>
    <source>
        <strain evidence="2">CBS 232.78</strain>
    </source>
</reference>
<evidence type="ECO:0000313" key="2">
    <source>
        <dbReference type="EMBL" id="KAK3372127.1"/>
    </source>
</evidence>
<name>A0AAE0K9P0_9PEZI</name>
<proteinExistence type="predicted"/>
<feature type="compositionally biased region" description="Polar residues" evidence="1">
    <location>
        <begin position="54"/>
        <end position="65"/>
    </location>
</feature>
<feature type="region of interest" description="Disordered" evidence="1">
    <location>
        <begin position="567"/>
        <end position="588"/>
    </location>
</feature>
<dbReference type="Proteomes" id="UP001285441">
    <property type="component" value="Unassembled WGS sequence"/>
</dbReference>
<gene>
    <name evidence="2" type="ORF">B0H63DRAFT_453497</name>
</gene>
<feature type="region of interest" description="Disordered" evidence="1">
    <location>
        <begin position="160"/>
        <end position="222"/>
    </location>
</feature>
<evidence type="ECO:0008006" key="4">
    <source>
        <dbReference type="Google" id="ProtNLM"/>
    </source>
</evidence>
<feature type="region of interest" description="Disordered" evidence="1">
    <location>
        <begin position="123"/>
        <end position="146"/>
    </location>
</feature>
<feature type="region of interest" description="Disordered" evidence="1">
    <location>
        <begin position="1"/>
        <end position="72"/>
    </location>
</feature>
<feature type="compositionally biased region" description="Pro residues" evidence="1">
    <location>
        <begin position="126"/>
        <end position="135"/>
    </location>
</feature>
<feature type="compositionally biased region" description="Polar residues" evidence="1">
    <location>
        <begin position="186"/>
        <end position="195"/>
    </location>
</feature>
<dbReference type="EMBL" id="JAULSW010000008">
    <property type="protein sequence ID" value="KAK3372127.1"/>
    <property type="molecule type" value="Genomic_DNA"/>
</dbReference>
<reference evidence="2" key="2">
    <citation type="submission" date="2023-06" db="EMBL/GenBank/DDBJ databases">
        <authorList>
            <consortium name="Lawrence Berkeley National Laboratory"/>
            <person name="Haridas S."/>
            <person name="Hensen N."/>
            <person name="Bonometti L."/>
            <person name="Westerberg I."/>
            <person name="Brannstrom I.O."/>
            <person name="Guillou S."/>
            <person name="Cros-Aarteil S."/>
            <person name="Calhoun S."/>
            <person name="Kuo A."/>
            <person name="Mondo S."/>
            <person name="Pangilinan J."/>
            <person name="Riley R."/>
            <person name="LaButti K."/>
            <person name="Andreopoulos B."/>
            <person name="Lipzen A."/>
            <person name="Chen C."/>
            <person name="Yanf M."/>
            <person name="Daum C."/>
            <person name="Ng V."/>
            <person name="Clum A."/>
            <person name="Steindorff A."/>
            <person name="Ohm R."/>
            <person name="Martin F."/>
            <person name="Silar P."/>
            <person name="Natvig D."/>
            <person name="Lalanne C."/>
            <person name="Gautier V."/>
            <person name="Ament-velasquez S.L."/>
            <person name="Kruys A."/>
            <person name="Hutchinson M.I."/>
            <person name="Powell A.J."/>
            <person name="Barry K."/>
            <person name="Miller A.N."/>
            <person name="Grigoriev I.V."/>
            <person name="Debuchy R."/>
            <person name="Gladieux P."/>
            <person name="Thoren M.H."/>
            <person name="Johannesson H."/>
        </authorList>
    </citation>
    <scope>NUCLEOTIDE SEQUENCE</scope>
    <source>
        <strain evidence="2">CBS 232.78</strain>
    </source>
</reference>
<feature type="region of interest" description="Disordered" evidence="1">
    <location>
        <begin position="476"/>
        <end position="524"/>
    </location>
</feature>
<comment type="caution">
    <text evidence="2">The sequence shown here is derived from an EMBL/GenBank/DDBJ whole genome shotgun (WGS) entry which is preliminary data.</text>
</comment>
<organism evidence="2 3">
    <name type="scientific">Podospora didyma</name>
    <dbReference type="NCBI Taxonomy" id="330526"/>
    <lineage>
        <taxon>Eukaryota</taxon>
        <taxon>Fungi</taxon>
        <taxon>Dikarya</taxon>
        <taxon>Ascomycota</taxon>
        <taxon>Pezizomycotina</taxon>
        <taxon>Sordariomycetes</taxon>
        <taxon>Sordariomycetidae</taxon>
        <taxon>Sordariales</taxon>
        <taxon>Podosporaceae</taxon>
        <taxon>Podospora</taxon>
    </lineage>
</organism>
<evidence type="ECO:0000313" key="3">
    <source>
        <dbReference type="Proteomes" id="UP001285441"/>
    </source>
</evidence>